<feature type="compositionally biased region" description="Acidic residues" evidence="1">
    <location>
        <begin position="166"/>
        <end position="176"/>
    </location>
</feature>
<feature type="compositionally biased region" description="Basic residues" evidence="1">
    <location>
        <begin position="452"/>
        <end position="461"/>
    </location>
</feature>
<proteinExistence type="predicted"/>
<dbReference type="EMBL" id="DS028093">
    <property type="protein sequence ID" value="KMP01602.1"/>
    <property type="molecule type" value="Genomic_DNA"/>
</dbReference>
<accession>A0A0J7AW64</accession>
<feature type="region of interest" description="Disordered" evidence="1">
    <location>
        <begin position="281"/>
        <end position="354"/>
    </location>
</feature>
<evidence type="ECO:0000313" key="2">
    <source>
        <dbReference type="EMBL" id="KMP01602.1"/>
    </source>
</evidence>
<dbReference type="Proteomes" id="UP000054565">
    <property type="component" value="Unassembled WGS sequence"/>
</dbReference>
<feature type="region of interest" description="Disordered" evidence="1">
    <location>
        <begin position="166"/>
        <end position="186"/>
    </location>
</feature>
<feature type="compositionally biased region" description="Basic residues" evidence="1">
    <location>
        <begin position="339"/>
        <end position="351"/>
    </location>
</feature>
<protein>
    <submittedName>
        <fullName evidence="2">Uncharacterized protein</fullName>
    </submittedName>
</protein>
<dbReference type="AlphaFoldDB" id="A0A0J7AW64"/>
<evidence type="ECO:0000313" key="3">
    <source>
        <dbReference type="Proteomes" id="UP000054565"/>
    </source>
</evidence>
<dbReference type="STRING" id="404692.A0A0J7AW64"/>
<name>A0A0J7AW64_COCIT</name>
<gene>
    <name evidence="2" type="ORF">CIRG_01741</name>
</gene>
<organism evidence="2 3">
    <name type="scientific">Coccidioides immitis RMSCC 2394</name>
    <dbReference type="NCBI Taxonomy" id="404692"/>
    <lineage>
        <taxon>Eukaryota</taxon>
        <taxon>Fungi</taxon>
        <taxon>Dikarya</taxon>
        <taxon>Ascomycota</taxon>
        <taxon>Pezizomycotina</taxon>
        <taxon>Eurotiomycetes</taxon>
        <taxon>Eurotiomycetidae</taxon>
        <taxon>Onygenales</taxon>
        <taxon>Onygenaceae</taxon>
        <taxon>Coccidioides</taxon>
    </lineage>
</organism>
<feature type="region of interest" description="Disordered" evidence="1">
    <location>
        <begin position="444"/>
        <end position="477"/>
    </location>
</feature>
<reference evidence="3" key="1">
    <citation type="journal article" date="2010" name="Genome Res.">
        <title>Population genomic sequencing of Coccidioides fungi reveals recent hybridization and transposon control.</title>
        <authorList>
            <person name="Neafsey D.E."/>
            <person name="Barker B.M."/>
            <person name="Sharpton T.J."/>
            <person name="Stajich J.E."/>
            <person name="Park D.J."/>
            <person name="Whiston E."/>
            <person name="Hung C.-Y."/>
            <person name="McMahan C."/>
            <person name="White J."/>
            <person name="Sykes S."/>
            <person name="Heiman D."/>
            <person name="Young S."/>
            <person name="Zeng Q."/>
            <person name="Abouelleil A."/>
            <person name="Aftuck L."/>
            <person name="Bessette D."/>
            <person name="Brown A."/>
            <person name="FitzGerald M."/>
            <person name="Lui A."/>
            <person name="Macdonald J.P."/>
            <person name="Priest M."/>
            <person name="Orbach M.J."/>
            <person name="Galgiani J.N."/>
            <person name="Kirkland T.N."/>
            <person name="Cole G.T."/>
            <person name="Birren B.W."/>
            <person name="Henn M.R."/>
            <person name="Taylor J.W."/>
            <person name="Rounsley S.D."/>
        </authorList>
    </citation>
    <scope>NUCLEOTIDE SEQUENCE [LARGE SCALE GENOMIC DNA]</scope>
    <source>
        <strain evidence="3">RMSCC 2394</strain>
    </source>
</reference>
<dbReference type="OrthoDB" id="4207369at2759"/>
<sequence>MARISMDPRKCQPSRFTINDVEKTTCTDQFRFTPRPMIKKPARLWDRKPATPVCPRSKSHKIWKRLQPSMGISRSGAKSRDTGAGAMDIDENELFEEINPARSSGNRRAVKKLCTGKGVKSDETAWGASFVETRSETNIFTPRRKYVMKEGTTKDHRMASVDIVEDGGEESCEAEDTPGKSTESQCDIHSQQLATETEETNISEKSNELRVDNVSTPVKKPSMIASLLRQPLLEEDDVELLSNFLSEAEAKRTTNNALAARKAAEKRASIKLSRSPCKLKARRALEHLDKNSPTSMIRDRSPSKLLQAPASPLPETGKENGLEAGTSKDEEESAPSPSPRKRGRSLKRRLVPRVPDQIPLRRSKGTEFIFSQKTDTQKLALTTKSNTKQNKAGAKLPHLVMKTVNETYLKMMDASPPSPKSGTKTVTWDDAKLVTFAEEISTPTFDTPKKISSGRRSRRLASRPPRPATPLRSFVSL</sequence>
<evidence type="ECO:0000256" key="1">
    <source>
        <dbReference type="SAM" id="MobiDB-lite"/>
    </source>
</evidence>